<evidence type="ECO:0000256" key="1">
    <source>
        <dbReference type="ARBA" id="ARBA00006432"/>
    </source>
</evidence>
<dbReference type="SUPFAM" id="SSF56801">
    <property type="entry name" value="Acetyl-CoA synthetase-like"/>
    <property type="match status" value="1"/>
</dbReference>
<evidence type="ECO:0000256" key="3">
    <source>
        <dbReference type="ARBA" id="ARBA00022741"/>
    </source>
</evidence>
<organism evidence="6 7">
    <name type="scientific">Hoyosella rhizosphaerae</name>
    <dbReference type="NCBI Taxonomy" id="1755582"/>
    <lineage>
        <taxon>Bacteria</taxon>
        <taxon>Bacillati</taxon>
        <taxon>Actinomycetota</taxon>
        <taxon>Actinomycetes</taxon>
        <taxon>Mycobacteriales</taxon>
        <taxon>Hoyosellaceae</taxon>
        <taxon>Hoyosella</taxon>
    </lineage>
</organism>
<evidence type="ECO:0000259" key="5">
    <source>
        <dbReference type="Pfam" id="PF00501"/>
    </source>
</evidence>
<dbReference type="InterPro" id="IPR042099">
    <property type="entry name" value="ANL_N_sf"/>
</dbReference>
<dbReference type="InterPro" id="IPR029058">
    <property type="entry name" value="AB_hydrolase_fold"/>
</dbReference>
<feature type="domain" description="AMP-dependent synthetase/ligase" evidence="5">
    <location>
        <begin position="450"/>
        <end position="779"/>
    </location>
</feature>
<dbReference type="GO" id="GO:0044539">
    <property type="term" value="P:long-chain fatty acid import into cell"/>
    <property type="evidence" value="ECO:0007669"/>
    <property type="project" value="TreeGrafter"/>
</dbReference>
<reference evidence="6" key="2">
    <citation type="submission" date="2020-09" db="EMBL/GenBank/DDBJ databases">
        <authorList>
            <person name="Sun Q."/>
            <person name="Zhou Y."/>
        </authorList>
    </citation>
    <scope>NUCLEOTIDE SEQUENCE</scope>
    <source>
        <strain evidence="6">CGMCC 1.15478</strain>
    </source>
</reference>
<dbReference type="EMBL" id="BMJH01000002">
    <property type="protein sequence ID" value="GGC70229.1"/>
    <property type="molecule type" value="Genomic_DNA"/>
</dbReference>
<dbReference type="GO" id="GO:0005524">
    <property type="term" value="F:ATP binding"/>
    <property type="evidence" value="ECO:0007669"/>
    <property type="project" value="UniProtKB-KW"/>
</dbReference>
<accession>A0A916XGJ4</accession>
<sequence length="995" mass="108879">MKFKARTLTSPIHRVLATAQNGLEVIRFGGLDTGEIESPFTVVEQRPMFRLRRYFPDAEDMDTRAPVILVPPLMVATHIYDVTREQGAVGILHDRGLDPWVIDFGSPDREIGGMTRNLADHVVAVSEVINIVRQHTGKDVHLGGYSQGGMFCYQTAAYRRSVGIKSIVTFGSPTDAVALPMGITVGAATKGADFMADHVFNRLAIPGWMVRTGFQMLDPVKTVKSRLDFLMQLHDREALLPRERQRRFLEVDGWVAWSGPAIAELLKQFVVHNRMMTGGFVIDDRLISLAEITCPVLAFVGSTDDIGTPRAVRGIRRAAPRADVYEATLRAGHFGLVVGSSAGTLTWPTVADWVLWHEGKHGQPGIAKPMTDEDQPAADGDYTVMSRLVNSASQAAEIGFGVAQDVVDVTVGAAKTTKEIAGEAVRTLPRLARLGVMQAHTRMSLGLLLEEQGRRAPLGELFLFDDRVHTNAAVNERINNVVRGLISLGIRQGSHVGVLMETRPSALATIAALSRLGAVSVLLQPGTDLTEAIRLGEVAGIVADPPNLPDAMKAGVRVFVLGGGENRDLPVGDADHVVDMERIDPDAVRIPDWYQPNPGIASDLAFIVFTRSRGHTEPQFITNHRWALSAFGTASAASLTASDTVYCLTPLHHPSGLLMTLGGAVAGGARIALTRSFDPSRFAEEVHRYGVTVVSYTWTLLGELVDADDLQIQRHHPIRLFMGSGMPRALWKRVRDRFAPAQVVEFYASTEGEAVLANVSGAKPGAKGRPIPGSANIRLAAFDVENDRFIEDERGFVKEAAENDIGLLLAFPRTGGEQSPNVIRGVFRSGDMWIPTDHLFRRDSDGDYWMVDNRNSLIRTARGVVYSLPIEDALADIELLNIAVAFGVEHGAHSLAVAAISRRTDVTSPERKAKEFTPEQFDRALSVLPESQRPDIIYSVDTMPMTTWYRPQTRALAADGIPQASVNAWYYDTADHKYHRLTEAARKRIMKQANS</sequence>
<dbReference type="GO" id="GO:0004467">
    <property type="term" value="F:long-chain fatty acid-CoA ligase activity"/>
    <property type="evidence" value="ECO:0007669"/>
    <property type="project" value="TreeGrafter"/>
</dbReference>
<keyword evidence="4" id="KW-0067">ATP-binding</keyword>
<dbReference type="Proteomes" id="UP000641514">
    <property type="component" value="Unassembled WGS sequence"/>
</dbReference>
<keyword evidence="2" id="KW-0436">Ligase</keyword>
<protein>
    <submittedName>
        <fullName evidence="6">Acyl-CoA synthetase</fullName>
    </submittedName>
</protein>
<evidence type="ECO:0000313" key="7">
    <source>
        <dbReference type="Proteomes" id="UP000641514"/>
    </source>
</evidence>
<name>A0A916XGJ4_9ACTN</name>
<comment type="caution">
    <text evidence="6">The sequence shown here is derived from an EMBL/GenBank/DDBJ whole genome shotgun (WGS) entry which is preliminary data.</text>
</comment>
<keyword evidence="3" id="KW-0547">Nucleotide-binding</keyword>
<dbReference type="Pfam" id="PF00501">
    <property type="entry name" value="AMP-binding"/>
    <property type="match status" value="1"/>
</dbReference>
<dbReference type="Gene3D" id="3.40.50.12780">
    <property type="entry name" value="N-terminal domain of ligase-like"/>
    <property type="match status" value="1"/>
</dbReference>
<proteinExistence type="inferred from homology"/>
<evidence type="ECO:0000256" key="4">
    <source>
        <dbReference type="ARBA" id="ARBA00022840"/>
    </source>
</evidence>
<evidence type="ECO:0000256" key="2">
    <source>
        <dbReference type="ARBA" id="ARBA00022598"/>
    </source>
</evidence>
<dbReference type="RefSeq" id="WP_372433584.1">
    <property type="nucleotide sequence ID" value="NZ_BMJH01000002.1"/>
</dbReference>
<dbReference type="GO" id="GO:0005886">
    <property type="term" value="C:plasma membrane"/>
    <property type="evidence" value="ECO:0007669"/>
    <property type="project" value="TreeGrafter"/>
</dbReference>
<reference evidence="6" key="1">
    <citation type="journal article" date="2014" name="Int. J. Syst. Evol. Microbiol.">
        <title>Complete genome sequence of Corynebacterium casei LMG S-19264T (=DSM 44701T), isolated from a smear-ripened cheese.</title>
        <authorList>
            <consortium name="US DOE Joint Genome Institute (JGI-PGF)"/>
            <person name="Walter F."/>
            <person name="Albersmeier A."/>
            <person name="Kalinowski J."/>
            <person name="Ruckert C."/>
        </authorList>
    </citation>
    <scope>NUCLEOTIDE SEQUENCE</scope>
    <source>
        <strain evidence="6">CGMCC 1.15478</strain>
    </source>
</reference>
<dbReference type="GO" id="GO:0005324">
    <property type="term" value="F:long-chain fatty acid transmembrane transporter activity"/>
    <property type="evidence" value="ECO:0007669"/>
    <property type="project" value="TreeGrafter"/>
</dbReference>
<dbReference type="PANTHER" id="PTHR43107">
    <property type="entry name" value="LONG-CHAIN FATTY ACID TRANSPORT PROTEIN"/>
    <property type="match status" value="1"/>
</dbReference>
<dbReference type="InterPro" id="IPR000873">
    <property type="entry name" value="AMP-dep_synth/lig_dom"/>
</dbReference>
<dbReference type="AlphaFoldDB" id="A0A916XGJ4"/>
<dbReference type="SUPFAM" id="SSF53474">
    <property type="entry name" value="alpha/beta-Hydrolases"/>
    <property type="match status" value="1"/>
</dbReference>
<dbReference type="PANTHER" id="PTHR43107:SF15">
    <property type="entry name" value="FATTY ACID TRANSPORT PROTEIN 3, ISOFORM A"/>
    <property type="match status" value="1"/>
</dbReference>
<keyword evidence="7" id="KW-1185">Reference proteome</keyword>
<gene>
    <name evidence="6" type="ORF">GCM10011410_23840</name>
</gene>
<dbReference type="Gene3D" id="3.40.50.1820">
    <property type="entry name" value="alpha/beta hydrolase"/>
    <property type="match status" value="1"/>
</dbReference>
<comment type="similarity">
    <text evidence="1">Belongs to the ATP-dependent AMP-binding enzyme family.</text>
</comment>
<evidence type="ECO:0000313" key="6">
    <source>
        <dbReference type="EMBL" id="GGC70229.1"/>
    </source>
</evidence>
<dbReference type="NCBIfam" id="NF005898">
    <property type="entry name" value="PRK07868.1"/>
    <property type="match status" value="1"/>
</dbReference>